<keyword evidence="3 6" id="KW-0812">Transmembrane</keyword>
<evidence type="ECO:0000256" key="6">
    <source>
        <dbReference type="SAM" id="Phobius"/>
    </source>
</evidence>
<comment type="subcellular location">
    <subcellularLocation>
        <location evidence="1">Cell membrane</location>
        <topology evidence="1">Multi-pass membrane protein</topology>
    </subcellularLocation>
</comment>
<evidence type="ECO:0000313" key="8">
    <source>
        <dbReference type="EMBL" id="EKC53268.1"/>
    </source>
</evidence>
<feature type="transmembrane region" description="Helical" evidence="6">
    <location>
        <begin position="71"/>
        <end position="93"/>
    </location>
</feature>
<dbReference type="EMBL" id="AJWY01011249">
    <property type="protein sequence ID" value="EKC53268.1"/>
    <property type="molecule type" value="Genomic_DNA"/>
</dbReference>
<evidence type="ECO:0000256" key="3">
    <source>
        <dbReference type="ARBA" id="ARBA00022692"/>
    </source>
</evidence>
<proteinExistence type="predicted"/>
<protein>
    <submittedName>
        <fullName evidence="8">ABC transporter, permease</fullName>
    </submittedName>
</protein>
<feature type="domain" description="ABC3 transporter permease C-terminal" evidence="7">
    <location>
        <begin position="73"/>
        <end position="136"/>
    </location>
</feature>
<keyword evidence="2" id="KW-1003">Cell membrane</keyword>
<organism evidence="8">
    <name type="scientific">human gut metagenome</name>
    <dbReference type="NCBI Taxonomy" id="408170"/>
    <lineage>
        <taxon>unclassified sequences</taxon>
        <taxon>metagenomes</taxon>
        <taxon>organismal metagenomes</taxon>
    </lineage>
</organism>
<evidence type="ECO:0000256" key="2">
    <source>
        <dbReference type="ARBA" id="ARBA00022475"/>
    </source>
</evidence>
<dbReference type="GO" id="GO:0005886">
    <property type="term" value="C:plasma membrane"/>
    <property type="evidence" value="ECO:0007669"/>
    <property type="project" value="UniProtKB-SubCell"/>
</dbReference>
<keyword evidence="4 6" id="KW-1133">Transmembrane helix</keyword>
<dbReference type="Pfam" id="PF02687">
    <property type="entry name" value="FtsX"/>
    <property type="match status" value="1"/>
</dbReference>
<feature type="non-terminal residue" evidence="8">
    <location>
        <position position="139"/>
    </location>
</feature>
<dbReference type="InterPro" id="IPR003838">
    <property type="entry name" value="ABC3_permease_C"/>
</dbReference>
<reference evidence="8" key="1">
    <citation type="journal article" date="2013" name="Environ. Microbiol.">
        <title>Microbiota from the distal guts of lean and obese adolescents exhibit partial functional redundancy besides clear differences in community structure.</title>
        <authorList>
            <person name="Ferrer M."/>
            <person name="Ruiz A."/>
            <person name="Lanza F."/>
            <person name="Haange S.B."/>
            <person name="Oberbach A."/>
            <person name="Till H."/>
            <person name="Bargiela R."/>
            <person name="Campoy C."/>
            <person name="Segura M.T."/>
            <person name="Richter M."/>
            <person name="von Bergen M."/>
            <person name="Seifert J."/>
            <person name="Suarez A."/>
        </authorList>
    </citation>
    <scope>NUCLEOTIDE SEQUENCE</scope>
</reference>
<feature type="transmembrane region" description="Helical" evidence="6">
    <location>
        <begin position="114"/>
        <end position="136"/>
    </location>
</feature>
<evidence type="ECO:0000256" key="1">
    <source>
        <dbReference type="ARBA" id="ARBA00004651"/>
    </source>
</evidence>
<evidence type="ECO:0000256" key="4">
    <source>
        <dbReference type="ARBA" id="ARBA00022989"/>
    </source>
</evidence>
<evidence type="ECO:0000256" key="5">
    <source>
        <dbReference type="ARBA" id="ARBA00023136"/>
    </source>
</evidence>
<keyword evidence="5 6" id="KW-0472">Membrane</keyword>
<evidence type="ECO:0000259" key="7">
    <source>
        <dbReference type="Pfam" id="PF02687"/>
    </source>
</evidence>
<accession>K1S741</accession>
<sequence>MVAPMPEEWYDLGTEFCVRVKEDQDRDFIARLKADSEKLYRVGNVFIADVRSFTDIRRNFQQSHTNAWNSYLFGMGFLLLNIFLGLLGTFWFRTQQRRGEIALMKSLGGTDHSIFVRQLAEGLILLAVATIPAIFIDWN</sequence>
<name>K1S741_9ZZZZ</name>
<dbReference type="AlphaFoldDB" id="K1S741"/>
<comment type="caution">
    <text evidence="8">The sequence shown here is derived from an EMBL/GenBank/DDBJ whole genome shotgun (WGS) entry which is preliminary data.</text>
</comment>
<gene>
    <name evidence="8" type="ORF">LEA_16462</name>
</gene>